<name>A0A386WQ91_9ACTN</name>
<dbReference type="AlphaFoldDB" id="A0A386WQ91"/>
<reference evidence="3 4" key="1">
    <citation type="submission" date="2017-10" db="EMBL/GenBank/DDBJ databases">
        <title>Integration of genomic and chemical information greatly accelerates assignment of the full stereostructure of myelolactone, a potent inhibitor of myeloma from a marine-derived Micromonospora.</title>
        <authorList>
            <person name="Kim M.C."/>
            <person name="Machado H."/>
            <person name="Jensen P.R."/>
            <person name="Fenical W."/>
        </authorList>
    </citation>
    <scope>NUCLEOTIDE SEQUENCE [LARGE SCALE GENOMIC DNA]</scope>
    <source>
        <strain evidence="3 4">CNY-010</strain>
    </source>
</reference>
<evidence type="ECO:0000256" key="1">
    <source>
        <dbReference type="SAM" id="MobiDB-lite"/>
    </source>
</evidence>
<dbReference type="RefSeq" id="WP_120572312.1">
    <property type="nucleotide sequence ID" value="NZ_CP024087.1"/>
</dbReference>
<evidence type="ECO:0000313" key="3">
    <source>
        <dbReference type="EMBL" id="AYF30606.1"/>
    </source>
</evidence>
<dbReference type="Proteomes" id="UP000267804">
    <property type="component" value="Chromosome"/>
</dbReference>
<dbReference type="EMBL" id="CP024087">
    <property type="protein sequence ID" value="AYF30606.1"/>
    <property type="molecule type" value="Genomic_DNA"/>
</dbReference>
<evidence type="ECO:0000259" key="2">
    <source>
        <dbReference type="Pfam" id="PF24201"/>
    </source>
</evidence>
<protein>
    <recommendedName>
        <fullName evidence="2">DUF7426 domain-containing protein</fullName>
    </recommendedName>
</protein>
<dbReference type="Pfam" id="PF24201">
    <property type="entry name" value="DUF7426"/>
    <property type="match status" value="1"/>
</dbReference>
<dbReference type="InterPro" id="IPR055849">
    <property type="entry name" value="DUF7426"/>
</dbReference>
<feature type="compositionally biased region" description="Basic residues" evidence="1">
    <location>
        <begin position="165"/>
        <end position="180"/>
    </location>
</feature>
<proteinExistence type="predicted"/>
<feature type="domain" description="DUF7426" evidence="2">
    <location>
        <begin position="6"/>
        <end position="148"/>
    </location>
</feature>
<feature type="compositionally biased region" description="Basic and acidic residues" evidence="1">
    <location>
        <begin position="124"/>
        <end position="133"/>
    </location>
</feature>
<evidence type="ECO:0000313" key="4">
    <source>
        <dbReference type="Proteomes" id="UP000267804"/>
    </source>
</evidence>
<accession>A0A386WQ91</accession>
<feature type="compositionally biased region" description="Low complexity" evidence="1">
    <location>
        <begin position="142"/>
        <end position="164"/>
    </location>
</feature>
<gene>
    <name evidence="3" type="ORF">CSH63_24810</name>
</gene>
<organism evidence="3 4">
    <name type="scientific">Micromonospora tulbaghiae</name>
    <dbReference type="NCBI Taxonomy" id="479978"/>
    <lineage>
        <taxon>Bacteria</taxon>
        <taxon>Bacillati</taxon>
        <taxon>Actinomycetota</taxon>
        <taxon>Actinomycetes</taxon>
        <taxon>Micromonosporales</taxon>
        <taxon>Micromonosporaceae</taxon>
        <taxon>Micromonospora</taxon>
    </lineage>
</organism>
<feature type="region of interest" description="Disordered" evidence="1">
    <location>
        <begin position="120"/>
        <end position="180"/>
    </location>
</feature>
<sequence length="180" mass="19381">MAKFGDVTQYFDPGLTLTVKGRDYRVPLPSAELGLWCRTMTAVSDLDSDSTEEQLQAAAEQVAKLPPLPGPKTMPEHLLGDVHARMVADGVEDPYIEFCAMTVFFWIMGGESAAHRYWTSGGHPEARGPDNRASRRAKSTRKTATAAASGTPTPASTSGTSSRPRSGRNGRRGGSRGRRS</sequence>
<dbReference type="KEGG" id="mtua:CSH63_24810"/>